<gene>
    <name evidence="8" type="ORF">JAAARDRAFT_128781</name>
</gene>
<dbReference type="PANTHER" id="PTHR46346:SF1">
    <property type="entry name" value="PHOSPHATIDYLINOSITOL N-ACETYLGLUCOSAMINYLTRANSFERASE SUBUNIT P"/>
    <property type="match status" value="1"/>
</dbReference>
<dbReference type="AlphaFoldDB" id="A0A067Q598"/>
<evidence type="ECO:0000256" key="5">
    <source>
        <dbReference type="SAM" id="MobiDB-lite"/>
    </source>
</evidence>
<proteinExistence type="predicted"/>
<evidence type="ECO:0000256" key="3">
    <source>
        <dbReference type="ARBA" id="ARBA00022989"/>
    </source>
</evidence>
<keyword evidence="4 6" id="KW-0472">Membrane</keyword>
<sequence>MSRNDGSSSPPPPTSPTSPLAQYPPLPPLQNKSLAPEFYGFATLISTYLLFVVYLLWALLPDEWIVWLGVEWYPSREWSLLIPAYTIVVILLTYFTYFALAIRATPAFNDLSTMIGELTLVSSNLDATKPHQYLSHLQKDGAMREMHDVPIGLVNRILYCNSKTTSHLTAERKST</sequence>
<keyword evidence="3 6" id="KW-1133">Transmembrane helix</keyword>
<dbReference type="STRING" id="933084.A0A067Q598"/>
<keyword evidence="2 6" id="KW-0812">Transmembrane</keyword>
<feature type="region of interest" description="Disordered" evidence="5">
    <location>
        <begin position="1"/>
        <end position="21"/>
    </location>
</feature>
<reference evidence="9" key="1">
    <citation type="journal article" date="2014" name="Proc. Natl. Acad. Sci. U.S.A.">
        <title>Extensive sampling of basidiomycete genomes demonstrates inadequacy of the white-rot/brown-rot paradigm for wood decay fungi.</title>
        <authorList>
            <person name="Riley R."/>
            <person name="Salamov A.A."/>
            <person name="Brown D.W."/>
            <person name="Nagy L.G."/>
            <person name="Floudas D."/>
            <person name="Held B.W."/>
            <person name="Levasseur A."/>
            <person name="Lombard V."/>
            <person name="Morin E."/>
            <person name="Otillar R."/>
            <person name="Lindquist E.A."/>
            <person name="Sun H."/>
            <person name="LaButti K.M."/>
            <person name="Schmutz J."/>
            <person name="Jabbour D."/>
            <person name="Luo H."/>
            <person name="Baker S.E."/>
            <person name="Pisabarro A.G."/>
            <person name="Walton J.D."/>
            <person name="Blanchette R.A."/>
            <person name="Henrissat B."/>
            <person name="Martin F."/>
            <person name="Cullen D."/>
            <person name="Hibbett D.S."/>
            <person name="Grigoriev I.V."/>
        </authorList>
    </citation>
    <scope>NUCLEOTIDE SEQUENCE [LARGE SCALE GENOMIC DNA]</scope>
    <source>
        <strain evidence="9">MUCL 33604</strain>
    </source>
</reference>
<dbReference type="OrthoDB" id="690928at2759"/>
<protein>
    <recommendedName>
        <fullName evidence="7">PIG-P domain-containing protein</fullName>
    </recommendedName>
</protein>
<dbReference type="EMBL" id="KL197717">
    <property type="protein sequence ID" value="KDQ58662.1"/>
    <property type="molecule type" value="Genomic_DNA"/>
</dbReference>
<accession>A0A067Q598</accession>
<evidence type="ECO:0000313" key="8">
    <source>
        <dbReference type="EMBL" id="KDQ58662.1"/>
    </source>
</evidence>
<organism evidence="8 9">
    <name type="scientific">Jaapia argillacea MUCL 33604</name>
    <dbReference type="NCBI Taxonomy" id="933084"/>
    <lineage>
        <taxon>Eukaryota</taxon>
        <taxon>Fungi</taxon>
        <taxon>Dikarya</taxon>
        <taxon>Basidiomycota</taxon>
        <taxon>Agaricomycotina</taxon>
        <taxon>Agaricomycetes</taxon>
        <taxon>Agaricomycetidae</taxon>
        <taxon>Jaapiales</taxon>
        <taxon>Jaapiaceae</taxon>
        <taxon>Jaapia</taxon>
    </lineage>
</organism>
<dbReference type="GO" id="GO:0016020">
    <property type="term" value="C:membrane"/>
    <property type="evidence" value="ECO:0007669"/>
    <property type="project" value="UniProtKB-SubCell"/>
</dbReference>
<dbReference type="InParanoid" id="A0A067Q598"/>
<name>A0A067Q598_9AGAM</name>
<evidence type="ECO:0000313" key="9">
    <source>
        <dbReference type="Proteomes" id="UP000027265"/>
    </source>
</evidence>
<dbReference type="Pfam" id="PF08510">
    <property type="entry name" value="PIG-P"/>
    <property type="match status" value="1"/>
</dbReference>
<evidence type="ECO:0000259" key="7">
    <source>
        <dbReference type="Pfam" id="PF08510"/>
    </source>
</evidence>
<feature type="transmembrane region" description="Helical" evidence="6">
    <location>
        <begin position="80"/>
        <end position="102"/>
    </location>
</feature>
<evidence type="ECO:0000256" key="1">
    <source>
        <dbReference type="ARBA" id="ARBA00004141"/>
    </source>
</evidence>
<feature type="domain" description="PIG-P" evidence="7">
    <location>
        <begin position="37"/>
        <end position="159"/>
    </location>
</feature>
<dbReference type="HOGENOM" id="CLU_081616_2_0_1"/>
<dbReference type="PANTHER" id="PTHR46346">
    <property type="entry name" value="PHOSPHATIDYLINOSITOL N-ACETYLGLUCOSAMINYLTRANSFERASE SUBUNIT P"/>
    <property type="match status" value="1"/>
</dbReference>
<evidence type="ECO:0000256" key="6">
    <source>
        <dbReference type="SAM" id="Phobius"/>
    </source>
</evidence>
<evidence type="ECO:0000256" key="4">
    <source>
        <dbReference type="ARBA" id="ARBA00023136"/>
    </source>
</evidence>
<comment type="subcellular location">
    <subcellularLocation>
        <location evidence="1">Membrane</location>
        <topology evidence="1">Multi-pass membrane protein</topology>
    </subcellularLocation>
</comment>
<dbReference type="InterPro" id="IPR052263">
    <property type="entry name" value="GPI_Anchor_Biosynth"/>
</dbReference>
<feature type="compositionally biased region" description="Pro residues" evidence="5">
    <location>
        <begin position="9"/>
        <end position="21"/>
    </location>
</feature>
<keyword evidence="9" id="KW-1185">Reference proteome</keyword>
<dbReference type="Proteomes" id="UP000027265">
    <property type="component" value="Unassembled WGS sequence"/>
</dbReference>
<dbReference type="GO" id="GO:0005783">
    <property type="term" value="C:endoplasmic reticulum"/>
    <property type="evidence" value="ECO:0007669"/>
    <property type="project" value="TreeGrafter"/>
</dbReference>
<feature type="transmembrane region" description="Helical" evidence="6">
    <location>
        <begin position="38"/>
        <end position="60"/>
    </location>
</feature>
<evidence type="ECO:0000256" key="2">
    <source>
        <dbReference type="ARBA" id="ARBA00022692"/>
    </source>
</evidence>
<dbReference type="InterPro" id="IPR013717">
    <property type="entry name" value="PIG-P"/>
</dbReference>
<dbReference type="GO" id="GO:0006506">
    <property type="term" value="P:GPI anchor biosynthetic process"/>
    <property type="evidence" value="ECO:0007669"/>
    <property type="project" value="TreeGrafter"/>
</dbReference>